<dbReference type="AlphaFoldDB" id="A0AA46S1D8"/>
<evidence type="ECO:0000313" key="2">
    <source>
        <dbReference type="Proteomes" id="UP001164100"/>
    </source>
</evidence>
<proteinExistence type="predicted"/>
<gene>
    <name evidence="1" type="ORF">NGX11_06300</name>
</gene>
<organism evidence="1 2">
    <name type="scientific">Aliarcobacter cryaerophilus</name>
    <dbReference type="NCBI Taxonomy" id="28198"/>
    <lineage>
        <taxon>Bacteria</taxon>
        <taxon>Pseudomonadati</taxon>
        <taxon>Campylobacterota</taxon>
        <taxon>Epsilonproteobacteria</taxon>
        <taxon>Campylobacterales</taxon>
        <taxon>Arcobacteraceae</taxon>
        <taxon>Aliarcobacter</taxon>
    </lineage>
</organism>
<sequence length="134" mass="15697">MGYDNWKKDIDILDNHLKDKSEYKDKSNQEKAKLILDKTLSVYLGEDKADIQIPKILNDKFNIKLSQEQIDSSIKKSQENSNEKLWDNFREKGILSTLETNQDKSSIKNIVEKIKAPFKPKVKQQSKNQDKDRK</sequence>
<dbReference type="RefSeq" id="WP_263514133.1">
    <property type="nucleotide sequence ID" value="NZ_CP099556.1"/>
</dbReference>
<dbReference type="EMBL" id="CP099556">
    <property type="protein sequence ID" value="UYF42518.1"/>
    <property type="molecule type" value="Genomic_DNA"/>
</dbReference>
<evidence type="ECO:0000313" key="1">
    <source>
        <dbReference type="EMBL" id="UYF42518.1"/>
    </source>
</evidence>
<accession>A0AA46S1D8</accession>
<name>A0AA46S1D8_9BACT</name>
<protein>
    <submittedName>
        <fullName evidence="1">Uncharacterized protein</fullName>
    </submittedName>
</protein>
<dbReference type="Proteomes" id="UP001164100">
    <property type="component" value="Chromosome"/>
</dbReference>
<reference evidence="1" key="1">
    <citation type="journal article" date="2022" name="Front. Microbiol.">
        <title>Species classification and novel plasmid identifications in Arcobacter cryaerophilus and Arcobacter cryaerophilus-like organisms.</title>
        <authorList>
            <person name="Zhou G."/>
            <person name="Wang M."/>
            <person name="Wang H."/>
            <person name="Chen X."/>
            <person name="Gu Y."/>
            <person name="Shao Z."/>
            <person name="Zhang J."/>
            <person name="Zhang M."/>
        </authorList>
    </citation>
    <scope>NUCLEOTIDE SEQUENCE</scope>
    <source>
        <strain evidence="1">ICDCAC48</strain>
    </source>
</reference>